<keyword evidence="3" id="KW-1185">Reference proteome</keyword>
<keyword evidence="1" id="KW-0472">Membrane</keyword>
<reference evidence="2 3" key="1">
    <citation type="submission" date="2016-05" db="EMBL/GenBank/DDBJ databases">
        <title>Genome sequencing reveals origins of a unique bacterial endosymbiosis in the earliest lineages of terrestrial Fungi.</title>
        <authorList>
            <consortium name="DOE Joint Genome Institute"/>
            <person name="Uehling J."/>
            <person name="Gryganskyi A."/>
            <person name="Hameed K."/>
            <person name="Tschaplinski T."/>
            <person name="Misztal P."/>
            <person name="Wu S."/>
            <person name="Desiro A."/>
            <person name="Vande Pol N."/>
            <person name="Du Z.-Y."/>
            <person name="Zienkiewicz A."/>
            <person name="Zienkiewicz K."/>
            <person name="Morin E."/>
            <person name="Tisserant E."/>
            <person name="Splivallo R."/>
            <person name="Hainaut M."/>
            <person name="Henrissat B."/>
            <person name="Ohm R."/>
            <person name="Kuo A."/>
            <person name="Yan J."/>
            <person name="Lipzen A."/>
            <person name="Nolan M."/>
            <person name="Labutti K."/>
            <person name="Barry K."/>
            <person name="Goldstein A."/>
            <person name="Labbe J."/>
            <person name="Schadt C."/>
            <person name="Tuskan G."/>
            <person name="Grigoriev I."/>
            <person name="Martin F."/>
            <person name="Vilgalys R."/>
            <person name="Bonito G."/>
        </authorList>
    </citation>
    <scope>NUCLEOTIDE SEQUENCE [LARGE SCALE GENOMIC DNA]</scope>
    <source>
        <strain evidence="2 3">AG-77</strain>
    </source>
</reference>
<keyword evidence="1" id="KW-1133">Transmembrane helix</keyword>
<name>A0A197K750_9FUNG</name>
<dbReference type="EMBL" id="KV442021">
    <property type="protein sequence ID" value="OAQ33310.1"/>
    <property type="molecule type" value="Genomic_DNA"/>
</dbReference>
<protein>
    <submittedName>
        <fullName evidence="2">Uncharacterized protein</fullName>
    </submittedName>
</protein>
<sequence length="117" mass="13037">MDRTSSQPMGVSCEGSFSVIFEGAERVGAPLFRFHTRPGYLIHLFLSLSLFHSILFIPSSISLHSLYLAICISPTHSTVIPFLPSIKTCSHNNSNNPRFIIDFFPLLPDSTKQQQPS</sequence>
<evidence type="ECO:0000313" key="3">
    <source>
        <dbReference type="Proteomes" id="UP000078512"/>
    </source>
</evidence>
<organism evidence="2 3">
    <name type="scientific">Linnemannia elongata AG-77</name>
    <dbReference type="NCBI Taxonomy" id="1314771"/>
    <lineage>
        <taxon>Eukaryota</taxon>
        <taxon>Fungi</taxon>
        <taxon>Fungi incertae sedis</taxon>
        <taxon>Mucoromycota</taxon>
        <taxon>Mortierellomycotina</taxon>
        <taxon>Mortierellomycetes</taxon>
        <taxon>Mortierellales</taxon>
        <taxon>Mortierellaceae</taxon>
        <taxon>Linnemannia</taxon>
    </lineage>
</organism>
<gene>
    <name evidence="2" type="ORF">K457DRAFT_213306</name>
</gene>
<keyword evidence="1" id="KW-0812">Transmembrane</keyword>
<evidence type="ECO:0000313" key="2">
    <source>
        <dbReference type="EMBL" id="OAQ33310.1"/>
    </source>
</evidence>
<accession>A0A197K750</accession>
<feature type="transmembrane region" description="Helical" evidence="1">
    <location>
        <begin position="40"/>
        <end position="57"/>
    </location>
</feature>
<proteinExistence type="predicted"/>
<evidence type="ECO:0000256" key="1">
    <source>
        <dbReference type="SAM" id="Phobius"/>
    </source>
</evidence>
<dbReference type="Proteomes" id="UP000078512">
    <property type="component" value="Unassembled WGS sequence"/>
</dbReference>
<dbReference type="AlphaFoldDB" id="A0A197K750"/>